<dbReference type="EMBL" id="JANEYT010000122">
    <property type="protein sequence ID" value="MCQ1061193.1"/>
    <property type="molecule type" value="Genomic_DNA"/>
</dbReference>
<feature type="non-terminal residue" evidence="1">
    <location>
        <position position="1"/>
    </location>
</feature>
<dbReference type="RefSeq" id="WP_255045298.1">
    <property type="nucleotide sequence ID" value="NZ_JANEYT010000122.1"/>
</dbReference>
<accession>A0ABT1N8Y0</accession>
<organism evidence="1 2">
    <name type="scientific">Photobacterium pectinilyticum</name>
    <dbReference type="NCBI Taxonomy" id="2906793"/>
    <lineage>
        <taxon>Bacteria</taxon>
        <taxon>Pseudomonadati</taxon>
        <taxon>Pseudomonadota</taxon>
        <taxon>Gammaproteobacteria</taxon>
        <taxon>Vibrionales</taxon>
        <taxon>Vibrionaceae</taxon>
        <taxon>Photobacterium</taxon>
    </lineage>
</organism>
<sequence length="307" mass="35782">WKAHGEALTHAFQEGIDETLALNDNINVIAVTPFASDRPGHISVDIRTDRYGGDEYHLPWPEDNHPDVVYDDPIHRLARPRAARIYEYANQFLDTKGVFTYVVVDLGAEKVKIPLVKKLKRERNGEMQEMIVGDDYFSRYINDERPATFSLDLCIDITERQAELADTINVYLDSAVNGLTDLSNVKTVKTCQTHHFDEKQNDLTSDEKRDRYGSMSYAEYDKYKRGIDSYKEWYFKTRDAFAKREYRNKGHMAELKNLRELTRDKRNWYEVTHQSIAFQSSFTEEEKEGLIRHSRSEIAFFSALIGE</sequence>
<gene>
    <name evidence="1" type="ORF">NHN17_24470</name>
</gene>
<proteinExistence type="predicted"/>
<keyword evidence="2" id="KW-1185">Reference proteome</keyword>
<comment type="caution">
    <text evidence="1">The sequence shown here is derived from an EMBL/GenBank/DDBJ whole genome shotgun (WGS) entry which is preliminary data.</text>
</comment>
<dbReference type="Proteomes" id="UP001524460">
    <property type="component" value="Unassembled WGS sequence"/>
</dbReference>
<reference evidence="1 2" key="1">
    <citation type="submission" date="2022-07" db="EMBL/GenBank/DDBJ databases">
        <title>Photobacterium pectinilyticum sp. nov., a marine bacterium isolated from surface seawater of Qingdao offshore.</title>
        <authorList>
            <person name="Wang X."/>
        </authorList>
    </citation>
    <scope>NUCLEOTIDE SEQUENCE [LARGE SCALE GENOMIC DNA]</scope>
    <source>
        <strain evidence="1 2">ZSDE20</strain>
    </source>
</reference>
<evidence type="ECO:0000313" key="2">
    <source>
        <dbReference type="Proteomes" id="UP001524460"/>
    </source>
</evidence>
<name>A0ABT1N8Y0_9GAMM</name>
<protein>
    <submittedName>
        <fullName evidence="1">Uncharacterized protein</fullName>
    </submittedName>
</protein>
<evidence type="ECO:0000313" key="1">
    <source>
        <dbReference type="EMBL" id="MCQ1061193.1"/>
    </source>
</evidence>